<dbReference type="KEGG" id="pvv:PVVCY_0600440"/>
<evidence type="ECO:0000313" key="4">
    <source>
        <dbReference type="Proteomes" id="UP000030681"/>
    </source>
</evidence>
<proteinExistence type="predicted"/>
<reference evidence="3 5" key="2">
    <citation type="submission" date="2019-01" db="EMBL/GenBank/DDBJ databases">
        <authorList>
            <person name="Ramaprasad A."/>
        </authorList>
    </citation>
    <scope>NUCLEOTIDE SEQUENCE [LARGE SCALE GENOMIC DNA]</scope>
</reference>
<keyword evidence="1" id="KW-0732">Signal</keyword>
<dbReference type="VEuPathDB" id="PlasmoDB:PVVCY_0600440"/>
<evidence type="ECO:0000256" key="1">
    <source>
        <dbReference type="SAM" id="SignalP"/>
    </source>
</evidence>
<sequence>MSMLLKYFLQFFLINIIAKVIQISHCVNYYNMHINSQGNILRSSNKFFPHANNINNKKINQSNLYLFIKNPHLYAQQKNIHFFKNNNRIYSQYYKNEPYYNTSNPIFNYEILDLIKIYGRLADHSEHISHNISIDINKNNELAKDNKDNDYTNSNSIQTNENDETKQSTINYILKRITYFFQGKNINDIKTKGCWFEHFLKYGEMNYTNFKKSIHLLKFKWPKDALFPSYNIFLFEKGLSKNSDSPQIRTKVENYLQCQDINEHLLKTCFYCFGNGKEHITAYDVLDTFQRWHKNEKNKNLKNFENNEQQGDYIDWFIFKNKIDLCAIKMQEST</sequence>
<evidence type="ECO:0000313" key="2">
    <source>
        <dbReference type="EMBL" id="KEG01442.1"/>
    </source>
</evidence>
<protein>
    <recommendedName>
        <fullName evidence="6">Fam-a protein</fullName>
    </recommendedName>
</protein>
<feature type="signal peptide" evidence="1">
    <location>
        <begin position="1"/>
        <end position="26"/>
    </location>
</feature>
<evidence type="ECO:0000313" key="5">
    <source>
        <dbReference type="Proteomes" id="UP000290582"/>
    </source>
</evidence>
<dbReference type="OrthoDB" id="370721at2759"/>
<dbReference type="EMBL" id="LR215062">
    <property type="protein sequence ID" value="VEV55422.1"/>
    <property type="molecule type" value="Genomic_DNA"/>
</dbReference>
<organism evidence="2 4">
    <name type="scientific">Plasmodium vinckei vinckei</name>
    <dbReference type="NCBI Taxonomy" id="54757"/>
    <lineage>
        <taxon>Eukaryota</taxon>
        <taxon>Sar</taxon>
        <taxon>Alveolata</taxon>
        <taxon>Apicomplexa</taxon>
        <taxon>Aconoidasida</taxon>
        <taxon>Haemosporida</taxon>
        <taxon>Plasmodiidae</taxon>
        <taxon>Plasmodium</taxon>
        <taxon>Plasmodium (Vinckeia)</taxon>
    </lineage>
</organism>
<gene>
    <name evidence="3" type="ORF">PVVCY_0600440</name>
    <name evidence="2" type="ORF">YYE_03538</name>
</gene>
<dbReference type="AlphaFoldDB" id="A0A081ICN4"/>
<reference evidence="2 4" key="1">
    <citation type="submission" date="2013-02" db="EMBL/GenBank/DDBJ databases">
        <title>The Genome Sequence of Plasmodium vinckei vinckei.</title>
        <authorList>
            <consortium name="The Broad Institute Genome Sequencing Platform"/>
            <consortium name="The Broad Institute Genome Sequencing Center for Infectious Disease"/>
            <person name="Neafsey D."/>
            <person name="Cheeseman I."/>
            <person name="Volkman S."/>
            <person name="Adams J."/>
            <person name="Walker B."/>
            <person name="Young S.K."/>
            <person name="Zeng Q."/>
            <person name="Gargeya S."/>
            <person name="Fitzgerald M."/>
            <person name="Haas B."/>
            <person name="Abouelleil A."/>
            <person name="Alvarado L."/>
            <person name="Arachchi H.M."/>
            <person name="Berlin A.M."/>
            <person name="Chapman S.B."/>
            <person name="Dewar J."/>
            <person name="Goldberg J."/>
            <person name="Griggs A."/>
            <person name="Gujja S."/>
            <person name="Hansen M."/>
            <person name="Howarth C."/>
            <person name="Imamovic A."/>
            <person name="Larimer J."/>
            <person name="McCowan C."/>
            <person name="Murphy C."/>
            <person name="Neiman D."/>
            <person name="Pearson M."/>
            <person name="Priest M."/>
            <person name="Roberts A."/>
            <person name="Saif S."/>
            <person name="Shea T."/>
            <person name="Sisk P."/>
            <person name="Sykes S."/>
            <person name="Wortman J."/>
            <person name="Nusbaum C."/>
            <person name="Birren B."/>
        </authorList>
    </citation>
    <scope>NUCLEOTIDE SEQUENCE [LARGE SCALE GENOMIC DNA]</scope>
    <source>
        <strain evidence="4">vinckei</strain>
        <strain evidence="2">Vinckei</strain>
    </source>
</reference>
<evidence type="ECO:0008006" key="6">
    <source>
        <dbReference type="Google" id="ProtNLM"/>
    </source>
</evidence>
<evidence type="ECO:0000313" key="3">
    <source>
        <dbReference type="EMBL" id="VEV55422.1"/>
    </source>
</evidence>
<dbReference type="Proteomes" id="UP000030681">
    <property type="component" value="Unassembled WGS sequence"/>
</dbReference>
<dbReference type="GeneID" id="19961744"/>
<accession>A0A081ICN4</accession>
<name>A0A081ICN4_PLAVN</name>
<dbReference type="EMBL" id="KL446951">
    <property type="protein sequence ID" value="KEG01442.1"/>
    <property type="molecule type" value="Genomic_DNA"/>
</dbReference>
<dbReference type="Proteomes" id="UP000290582">
    <property type="component" value="Chromosome PVVCY_06"/>
</dbReference>
<dbReference type="RefSeq" id="XP_008625409.1">
    <property type="nucleotide sequence ID" value="XM_008627187.1"/>
</dbReference>
<feature type="chain" id="PRO_5035985045" description="Fam-a protein" evidence="1">
    <location>
        <begin position="27"/>
        <end position="334"/>
    </location>
</feature>